<evidence type="ECO:0000259" key="7">
    <source>
        <dbReference type="Pfam" id="PF07669"/>
    </source>
</evidence>
<evidence type="ECO:0000256" key="5">
    <source>
        <dbReference type="ARBA" id="ARBA00047942"/>
    </source>
</evidence>
<comment type="caution">
    <text evidence="8">The sequence shown here is derived from an EMBL/GenBank/DDBJ whole genome shotgun (WGS) entry which is preliminary data.</text>
</comment>
<dbReference type="PANTHER" id="PTHR33841">
    <property type="entry name" value="DNA METHYLTRANSFERASE YEEA-RELATED"/>
    <property type="match status" value="1"/>
</dbReference>
<evidence type="ECO:0000313" key="8">
    <source>
        <dbReference type="EMBL" id="HIQ91592.1"/>
    </source>
</evidence>
<dbReference type="InterPro" id="IPR002052">
    <property type="entry name" value="DNA_methylase_N6_adenine_CS"/>
</dbReference>
<reference evidence="8" key="2">
    <citation type="journal article" date="2021" name="PeerJ">
        <title>Extensive microbial diversity within the chicken gut microbiome revealed by metagenomics and culture.</title>
        <authorList>
            <person name="Gilroy R."/>
            <person name="Ravi A."/>
            <person name="Getino M."/>
            <person name="Pursley I."/>
            <person name="Horton D.L."/>
            <person name="Alikhan N.F."/>
            <person name="Baker D."/>
            <person name="Gharbi K."/>
            <person name="Hall N."/>
            <person name="Watson M."/>
            <person name="Adriaenssens E.M."/>
            <person name="Foster-Nyarko E."/>
            <person name="Jarju S."/>
            <person name="Secka A."/>
            <person name="Antonio M."/>
            <person name="Oren A."/>
            <person name="Chaudhuri R.R."/>
            <person name="La Ragione R."/>
            <person name="Hildebrand F."/>
            <person name="Pallen M.J."/>
        </authorList>
    </citation>
    <scope>NUCLEOTIDE SEQUENCE</scope>
    <source>
        <strain evidence="8">CHK147-3167</strain>
    </source>
</reference>
<proteinExistence type="predicted"/>
<dbReference type="InterPro" id="IPR011639">
    <property type="entry name" value="MethylTrfase_TaqI-like_dom"/>
</dbReference>
<gene>
    <name evidence="8" type="primary">pglX</name>
    <name evidence="8" type="ORF">IAB27_08290</name>
</gene>
<dbReference type="GO" id="GO:0009007">
    <property type="term" value="F:site-specific DNA-methyltransferase (adenine-specific) activity"/>
    <property type="evidence" value="ECO:0007669"/>
    <property type="project" value="UniProtKB-EC"/>
</dbReference>
<dbReference type="Gene3D" id="3.40.50.150">
    <property type="entry name" value="Vaccinia Virus protein VP39"/>
    <property type="match status" value="1"/>
</dbReference>
<dbReference type="EMBL" id="DVFV01000143">
    <property type="protein sequence ID" value="HIQ91592.1"/>
    <property type="molecule type" value="Genomic_DNA"/>
</dbReference>
<dbReference type="NCBIfam" id="NF033452">
    <property type="entry name" value="BREX_1_MTaseX"/>
    <property type="match status" value="1"/>
</dbReference>
<feature type="non-terminal residue" evidence="8">
    <location>
        <position position="1"/>
    </location>
</feature>
<keyword evidence="3" id="KW-0808">Transferase</keyword>
<dbReference type="PRINTS" id="PR00507">
    <property type="entry name" value="N12N6MTFRASE"/>
</dbReference>
<evidence type="ECO:0000256" key="4">
    <source>
        <dbReference type="ARBA" id="ARBA00022691"/>
    </source>
</evidence>
<dbReference type="InterPro" id="IPR050953">
    <property type="entry name" value="N4_N6_ade-DNA_methylase"/>
</dbReference>
<dbReference type="EC" id="2.1.1.72" evidence="1"/>
<evidence type="ECO:0000256" key="2">
    <source>
        <dbReference type="ARBA" id="ARBA00022603"/>
    </source>
</evidence>
<dbReference type="Pfam" id="PF07669">
    <property type="entry name" value="Eco57I"/>
    <property type="match status" value="1"/>
</dbReference>
<sequence length="1156" mass="135281">LTHEEYKKRELLIKRIKELSLEQVIEEAAYIWFNRIIAIRYMEINDMLPLTKDNQSLGIRVLSSKDNVPDPEILKFTNLMNPELDIDFKKEKYAELKDDNEKFKYVLLLVCKKLGRVIPQVFDGVTDYIDILIPDNLLNDTGFVTKVINEVPENNFKQVEIIGWLYQYYNQTEKDRVMSEKNAYKKNEIPYATQLFTPDWIVQYMVQNSLGRFWIEHSDEDDMVENWKYLVKENIETKKEKLNPVEITFIDPCCGSGHILVYAFELFYQMYLINGYNKKDIPELILKNNLYGLDVDDRAGQLSILSIILKAREYDKTIFNKKIVQNLNILSIQESNNISDFALETLNENIKNKIKYLKKSLENSKEYGSLIVMEDIDYTEVIEYIEQAPINFETINLRENCLPLIKIARILSKKYNIAVTNPPYVIKAKLEMKLRNFLDKNYKKFSNDLFTAFIKRMENFLISNDSYYSMITPHSWMTLGDLIDIRNELLENYSIINMAHMGVGAFGTDFGTTAFVISSEKKDNFNSIFIELSPYKTSEDKKINFLKAKRYQINQEIFKTLPNKAIAYTISKNMLKNFTNGVLGKVIITREGMTTGNNDKFLRMWFEIENNKMTIYNDINCNSKWFPYNKGGVCRKWYGNKEYVVNWEDSGKEIKNFKDEKTGRTRSHNYNGEFIFKDGITWGAFSSIGASFRISEKNTLFDSKGSMAFAYNNDNLLYYLALLNSNVVKKYLEFLSGTRDTKPGHLLNLPFIFKEKPLVEVNKLVKLNISISKNDWDSFETSWDFKKHPLLEFIDSMPGLHDSNLKVPPTHLKIVKNNYGEGCFIADELPMRARISDSFRKWEEYTEKQFNTLKNNEEELNKIFIDIYGLQDELTPEEEDKDVTIRKADQEREIKSLISYAVGCMFGRYSLDKEGLIYAGGDFDQVYKKYKGEYGGWAGASLANYTVLNDNGKEIDLSFEVDNDNVIPITDEAYFGDDIVERFKKFISVAYGKETLNENLDFIAETLGKKGTETSEDTIRRYFVNDFFNDHVKIYQKRPIYWLFDSGKKNGFKALIYMHRYNENLVPKIRLDYLHRMQTTYEKLLSDINYKLTTELSMTDKKETQKKQADLNAKLQEIKEYDEKIAHIANQRISIDLDDGVKVNYEKFKDILAKIR</sequence>
<evidence type="ECO:0000256" key="3">
    <source>
        <dbReference type="ARBA" id="ARBA00022679"/>
    </source>
</evidence>
<keyword evidence="6" id="KW-0175">Coiled coil</keyword>
<dbReference type="InterPro" id="IPR029063">
    <property type="entry name" value="SAM-dependent_MTases_sf"/>
</dbReference>
<organism evidence="8 9">
    <name type="scientific">Candidatus Coprosoma intestinipullorum</name>
    <dbReference type="NCBI Taxonomy" id="2840752"/>
    <lineage>
        <taxon>Bacteria</taxon>
        <taxon>Bacillati</taxon>
        <taxon>Bacillota</taxon>
        <taxon>Bacillota incertae sedis</taxon>
        <taxon>Candidatus Coprosoma</taxon>
    </lineage>
</organism>
<keyword evidence="2" id="KW-0489">Methyltransferase</keyword>
<dbReference type="GO" id="GO:0003676">
    <property type="term" value="F:nucleic acid binding"/>
    <property type="evidence" value="ECO:0007669"/>
    <property type="project" value="InterPro"/>
</dbReference>
<keyword evidence="4" id="KW-0949">S-adenosyl-L-methionine</keyword>
<name>A0A9D1CZA4_9FIRM</name>
<dbReference type="GO" id="GO:0032259">
    <property type="term" value="P:methylation"/>
    <property type="evidence" value="ECO:0007669"/>
    <property type="project" value="UniProtKB-KW"/>
</dbReference>
<dbReference type="SUPFAM" id="SSF53335">
    <property type="entry name" value="S-adenosyl-L-methionine-dependent methyltransferases"/>
    <property type="match status" value="1"/>
</dbReference>
<feature type="domain" description="Type II methyltransferase M.TaqI-like" evidence="7">
    <location>
        <begin position="288"/>
        <end position="501"/>
    </location>
</feature>
<dbReference type="Proteomes" id="UP000886786">
    <property type="component" value="Unassembled WGS sequence"/>
</dbReference>
<comment type="catalytic activity">
    <reaction evidence="5">
        <text>a 2'-deoxyadenosine in DNA + S-adenosyl-L-methionine = an N(6)-methyl-2'-deoxyadenosine in DNA + S-adenosyl-L-homocysteine + H(+)</text>
        <dbReference type="Rhea" id="RHEA:15197"/>
        <dbReference type="Rhea" id="RHEA-COMP:12418"/>
        <dbReference type="Rhea" id="RHEA-COMP:12419"/>
        <dbReference type="ChEBI" id="CHEBI:15378"/>
        <dbReference type="ChEBI" id="CHEBI:57856"/>
        <dbReference type="ChEBI" id="CHEBI:59789"/>
        <dbReference type="ChEBI" id="CHEBI:90615"/>
        <dbReference type="ChEBI" id="CHEBI:90616"/>
        <dbReference type="EC" id="2.1.1.72"/>
    </reaction>
</comment>
<dbReference type="AlphaFoldDB" id="A0A9D1CZA4"/>
<feature type="coiled-coil region" evidence="6">
    <location>
        <begin position="1101"/>
        <end position="1131"/>
    </location>
</feature>
<dbReference type="PROSITE" id="PS00092">
    <property type="entry name" value="N6_MTASE"/>
    <property type="match status" value="1"/>
</dbReference>
<evidence type="ECO:0000256" key="1">
    <source>
        <dbReference type="ARBA" id="ARBA00011900"/>
    </source>
</evidence>
<dbReference type="InterPro" id="IPR047939">
    <property type="entry name" value="BREX_1_PglX"/>
</dbReference>
<evidence type="ECO:0000256" key="6">
    <source>
        <dbReference type="SAM" id="Coils"/>
    </source>
</evidence>
<accession>A0A9D1CZA4</accession>
<protein>
    <recommendedName>
        <fullName evidence="1">site-specific DNA-methyltransferase (adenine-specific)</fullName>
        <ecNumber evidence="1">2.1.1.72</ecNumber>
    </recommendedName>
</protein>
<dbReference type="GO" id="GO:0006304">
    <property type="term" value="P:DNA modification"/>
    <property type="evidence" value="ECO:0007669"/>
    <property type="project" value="InterPro"/>
</dbReference>
<reference evidence="8" key="1">
    <citation type="submission" date="2020-10" db="EMBL/GenBank/DDBJ databases">
        <authorList>
            <person name="Gilroy R."/>
        </authorList>
    </citation>
    <scope>NUCLEOTIDE SEQUENCE</scope>
    <source>
        <strain evidence="8">CHK147-3167</strain>
    </source>
</reference>
<dbReference type="PANTHER" id="PTHR33841:SF1">
    <property type="entry name" value="DNA METHYLTRANSFERASE A"/>
    <property type="match status" value="1"/>
</dbReference>
<evidence type="ECO:0000313" key="9">
    <source>
        <dbReference type="Proteomes" id="UP000886786"/>
    </source>
</evidence>